<dbReference type="EMBL" id="BK015518">
    <property type="protein sequence ID" value="DAE10712.1"/>
    <property type="molecule type" value="Genomic_DNA"/>
</dbReference>
<name>A0A8S5PVC0_9CAUD</name>
<proteinExistence type="predicted"/>
<sequence>MNFIVYIKKMEKYVIIICYNNCSKDNNRKCEG</sequence>
<reference evidence="1" key="1">
    <citation type="journal article" date="2021" name="Proc. Natl. Acad. Sci. U.S.A.">
        <title>A Catalog of Tens of Thousands of Viruses from Human Metagenomes Reveals Hidden Associations with Chronic Diseases.</title>
        <authorList>
            <person name="Tisza M.J."/>
            <person name="Buck C.B."/>
        </authorList>
    </citation>
    <scope>NUCLEOTIDE SEQUENCE</scope>
    <source>
        <strain evidence="1">Ct4QN2</strain>
    </source>
</reference>
<protein>
    <submittedName>
        <fullName evidence="1">Uncharacterized protein</fullName>
    </submittedName>
</protein>
<organism evidence="1">
    <name type="scientific">Myoviridae sp. ct4QN2</name>
    <dbReference type="NCBI Taxonomy" id="2825030"/>
    <lineage>
        <taxon>Viruses</taxon>
        <taxon>Duplodnaviria</taxon>
        <taxon>Heunggongvirae</taxon>
        <taxon>Uroviricota</taxon>
        <taxon>Caudoviricetes</taxon>
    </lineage>
</organism>
<evidence type="ECO:0000313" key="1">
    <source>
        <dbReference type="EMBL" id="DAE10712.1"/>
    </source>
</evidence>
<accession>A0A8S5PVC0</accession>